<comment type="caution">
    <text evidence="2">The sequence shown here is derived from an EMBL/GenBank/DDBJ whole genome shotgun (WGS) entry which is preliminary data.</text>
</comment>
<keyword evidence="1" id="KW-0812">Transmembrane</keyword>
<dbReference type="RefSeq" id="WP_345535352.1">
    <property type="nucleotide sequence ID" value="NZ_BAABGJ010000001.1"/>
</dbReference>
<dbReference type="Gene3D" id="3.30.700.10">
    <property type="entry name" value="Glycoprotein, Type 4 Pilin"/>
    <property type="match status" value="1"/>
</dbReference>
<keyword evidence="1" id="KW-0472">Membrane</keyword>
<dbReference type="NCBIfam" id="TIGR02532">
    <property type="entry name" value="IV_pilin_GFxxxE"/>
    <property type="match status" value="1"/>
</dbReference>
<dbReference type="PROSITE" id="PS00409">
    <property type="entry name" value="PROKAR_NTER_METHYL"/>
    <property type="match status" value="1"/>
</dbReference>
<dbReference type="Proteomes" id="UP001500975">
    <property type="component" value="Unassembled WGS sequence"/>
</dbReference>
<dbReference type="SUPFAM" id="SSF54523">
    <property type="entry name" value="Pili subunits"/>
    <property type="match status" value="1"/>
</dbReference>
<accession>A0ABP8GTB4</accession>
<evidence type="ECO:0000313" key="2">
    <source>
        <dbReference type="EMBL" id="GAA4329534.1"/>
    </source>
</evidence>
<dbReference type="InterPro" id="IPR045584">
    <property type="entry name" value="Pilin-like"/>
</dbReference>
<gene>
    <name evidence="2" type="ORF">GCM10023165_02550</name>
</gene>
<keyword evidence="1" id="KW-1133">Transmembrane helix</keyword>
<keyword evidence="3" id="KW-1185">Reference proteome</keyword>
<sequence length="223" mass="24465">MTPLRRSHGFTLIELMVAIAVMALLALVSWRGLDGMARAQSQNRERGDAVLALQATLLQWTADLDAVTVLSQTRALDWDGRTLRLTRRSTDTSQPVVYVVAWTQRADANGVVRWFRWQSPPLTTRPAWQQAWDRAGAWAQDGSGSGDDMRGSELGLMPLNSWQLFYFRNDAWGPAVGAAALTTSTQLPDGIRLVLNLPPGPALAGLITRDWVRPTAAVAKSTS</sequence>
<evidence type="ECO:0000313" key="3">
    <source>
        <dbReference type="Proteomes" id="UP001500975"/>
    </source>
</evidence>
<feature type="transmembrane region" description="Helical" evidence="1">
    <location>
        <begin position="12"/>
        <end position="33"/>
    </location>
</feature>
<dbReference type="Pfam" id="PF07963">
    <property type="entry name" value="N_methyl"/>
    <property type="match status" value="1"/>
</dbReference>
<proteinExistence type="predicted"/>
<protein>
    <recommendedName>
        <fullName evidence="4">Prepilin-type N-terminal cleavage/methylation domain-containing protein</fullName>
    </recommendedName>
</protein>
<evidence type="ECO:0008006" key="4">
    <source>
        <dbReference type="Google" id="ProtNLM"/>
    </source>
</evidence>
<name>A0ABP8GTB4_9BURK</name>
<evidence type="ECO:0000256" key="1">
    <source>
        <dbReference type="SAM" id="Phobius"/>
    </source>
</evidence>
<organism evidence="2 3">
    <name type="scientific">Variovorax defluvii</name>
    <dbReference type="NCBI Taxonomy" id="913761"/>
    <lineage>
        <taxon>Bacteria</taxon>
        <taxon>Pseudomonadati</taxon>
        <taxon>Pseudomonadota</taxon>
        <taxon>Betaproteobacteria</taxon>
        <taxon>Burkholderiales</taxon>
        <taxon>Comamonadaceae</taxon>
        <taxon>Variovorax</taxon>
    </lineage>
</organism>
<dbReference type="InterPro" id="IPR012902">
    <property type="entry name" value="N_methyl_site"/>
</dbReference>
<reference evidence="3" key="1">
    <citation type="journal article" date="2019" name="Int. J. Syst. Evol. Microbiol.">
        <title>The Global Catalogue of Microorganisms (GCM) 10K type strain sequencing project: providing services to taxonomists for standard genome sequencing and annotation.</title>
        <authorList>
            <consortium name="The Broad Institute Genomics Platform"/>
            <consortium name="The Broad Institute Genome Sequencing Center for Infectious Disease"/>
            <person name="Wu L."/>
            <person name="Ma J."/>
        </authorList>
    </citation>
    <scope>NUCLEOTIDE SEQUENCE [LARGE SCALE GENOMIC DNA]</scope>
    <source>
        <strain evidence="3">JCM 17804</strain>
    </source>
</reference>
<dbReference type="EMBL" id="BAABGJ010000001">
    <property type="protein sequence ID" value="GAA4329534.1"/>
    <property type="molecule type" value="Genomic_DNA"/>
</dbReference>